<sequence>MVEQPEAVSLWARPRVMRSRPARPAGTARPARPWLYGTVLRARARLGGGDARTGADQREGNAARYRCFRQLRFRESHE</sequence>
<proteinExistence type="predicted"/>
<organism evidence="1 2">
    <name type="scientific">Nocardia testacea</name>
    <dbReference type="NCBI Taxonomy" id="248551"/>
    <lineage>
        <taxon>Bacteria</taxon>
        <taxon>Bacillati</taxon>
        <taxon>Actinomycetota</taxon>
        <taxon>Actinomycetes</taxon>
        <taxon>Mycobacteriales</taxon>
        <taxon>Nocardiaceae</taxon>
        <taxon>Nocardia</taxon>
    </lineage>
</organism>
<dbReference type="EMBL" id="JBIRYL010000001">
    <property type="protein sequence ID" value="MFI2228624.1"/>
    <property type="molecule type" value="Genomic_DNA"/>
</dbReference>
<protein>
    <submittedName>
        <fullName evidence="1">Uncharacterized protein</fullName>
    </submittedName>
</protein>
<dbReference type="Proteomes" id="UP001611494">
    <property type="component" value="Unassembled WGS sequence"/>
</dbReference>
<name>A0ABW7VPU1_9NOCA</name>
<evidence type="ECO:0000313" key="1">
    <source>
        <dbReference type="EMBL" id="MFI2228624.1"/>
    </source>
</evidence>
<dbReference type="RefSeq" id="WP_397058921.1">
    <property type="nucleotide sequence ID" value="NZ_JBIRYL010000001.1"/>
</dbReference>
<accession>A0ABW7VPU1</accession>
<comment type="caution">
    <text evidence="1">The sequence shown here is derived from an EMBL/GenBank/DDBJ whole genome shotgun (WGS) entry which is preliminary data.</text>
</comment>
<keyword evidence="2" id="KW-1185">Reference proteome</keyword>
<reference evidence="1 2" key="1">
    <citation type="submission" date="2024-10" db="EMBL/GenBank/DDBJ databases">
        <title>The Natural Products Discovery Center: Release of the First 8490 Sequenced Strains for Exploring Actinobacteria Biosynthetic Diversity.</title>
        <authorList>
            <person name="Kalkreuter E."/>
            <person name="Kautsar S.A."/>
            <person name="Yang D."/>
            <person name="Bader C.D."/>
            <person name="Teijaro C.N."/>
            <person name="Fluegel L."/>
            <person name="Davis C.M."/>
            <person name="Simpson J.R."/>
            <person name="Lauterbach L."/>
            <person name="Steele A.D."/>
            <person name="Gui C."/>
            <person name="Meng S."/>
            <person name="Li G."/>
            <person name="Viehrig K."/>
            <person name="Ye F."/>
            <person name="Su P."/>
            <person name="Kiefer A.F."/>
            <person name="Nichols A."/>
            <person name="Cepeda A.J."/>
            <person name="Yan W."/>
            <person name="Fan B."/>
            <person name="Jiang Y."/>
            <person name="Adhikari A."/>
            <person name="Zheng C.-J."/>
            <person name="Schuster L."/>
            <person name="Cowan T.M."/>
            <person name="Smanski M.J."/>
            <person name="Chevrette M.G."/>
            <person name="De Carvalho L.P.S."/>
            <person name="Shen B."/>
        </authorList>
    </citation>
    <scope>NUCLEOTIDE SEQUENCE [LARGE SCALE GENOMIC DNA]</scope>
    <source>
        <strain evidence="1 2">NPDC019377</strain>
    </source>
</reference>
<gene>
    <name evidence="1" type="ORF">ACH49Z_02075</name>
</gene>
<evidence type="ECO:0000313" key="2">
    <source>
        <dbReference type="Proteomes" id="UP001611494"/>
    </source>
</evidence>